<keyword evidence="4 6" id="KW-1133">Transmembrane helix</keyword>
<gene>
    <name evidence="7" type="ORF">SAMN05443575_2245</name>
</gene>
<feature type="transmembrane region" description="Helical" evidence="6">
    <location>
        <begin position="25"/>
        <end position="48"/>
    </location>
</feature>
<dbReference type="STRING" id="1206085.SAMN05443575_2245"/>
<dbReference type="GO" id="GO:0005886">
    <property type="term" value="C:plasma membrane"/>
    <property type="evidence" value="ECO:0007669"/>
    <property type="project" value="UniProtKB-SubCell"/>
</dbReference>
<protein>
    <recommendedName>
        <fullName evidence="6">SURF1-like protein</fullName>
    </recommendedName>
</protein>
<dbReference type="InterPro" id="IPR002994">
    <property type="entry name" value="Surf1/Shy1"/>
</dbReference>
<evidence type="ECO:0000256" key="6">
    <source>
        <dbReference type="RuleBase" id="RU363076"/>
    </source>
</evidence>
<evidence type="ECO:0000313" key="8">
    <source>
        <dbReference type="Proteomes" id="UP000186132"/>
    </source>
</evidence>
<keyword evidence="8" id="KW-1185">Reference proteome</keyword>
<name>A0A1M5KSG8_9ACTN</name>
<keyword evidence="6" id="KW-1003">Cell membrane</keyword>
<evidence type="ECO:0000313" key="7">
    <source>
        <dbReference type="EMBL" id="SHG55685.1"/>
    </source>
</evidence>
<dbReference type="Pfam" id="PF02104">
    <property type="entry name" value="SURF1"/>
    <property type="match status" value="1"/>
</dbReference>
<keyword evidence="5 6" id="KW-0472">Membrane</keyword>
<evidence type="ECO:0000256" key="1">
    <source>
        <dbReference type="ARBA" id="ARBA00004370"/>
    </source>
</evidence>
<dbReference type="InterPro" id="IPR045214">
    <property type="entry name" value="Surf1/Surf4"/>
</dbReference>
<evidence type="ECO:0000256" key="3">
    <source>
        <dbReference type="ARBA" id="ARBA00022692"/>
    </source>
</evidence>
<comment type="similarity">
    <text evidence="2 6">Belongs to the SURF1 family.</text>
</comment>
<comment type="subcellular location">
    <subcellularLocation>
        <location evidence="6">Cell membrane</location>
        <topology evidence="6">Multi-pass membrane protein</topology>
    </subcellularLocation>
    <subcellularLocation>
        <location evidence="1">Membrane</location>
    </subcellularLocation>
</comment>
<dbReference type="Proteomes" id="UP000186132">
    <property type="component" value="Unassembled WGS sequence"/>
</dbReference>
<dbReference type="AlphaFoldDB" id="A0A1M5KSG8"/>
<sequence>MRPGGADPGTPYREVVLRTLRQPRYAALGVLMLVVALVCVACGVWQVYRFESKRDDNAHLRRNADRAATTVAAVLPLVGRGPAPSRDDVEYRQVRVTGSFDPSGETLVRNRTDGDDTGFLVLTPLRTAGATLLVVRGFVVQPSSGAIPTAPVPPAGRVSVTARTQSPETRNDQFAALNRRQVLSINPTQQRQRLGGAMYDGYAELEGGQPGTAGLRDLPAPDLSNPAGGALEPQHFAYVIQWFLFAALALAAPFTMARAETRRRDTGEFDDLPEEVEPVSTRDALEALGTATPTAADDVVAVRAAKLADRYGRPAR</sequence>
<reference evidence="8" key="1">
    <citation type="submission" date="2016-11" db="EMBL/GenBank/DDBJ databases">
        <authorList>
            <person name="Varghese N."/>
            <person name="Submissions S."/>
        </authorList>
    </citation>
    <scope>NUCLEOTIDE SEQUENCE [LARGE SCALE GENOMIC DNA]</scope>
    <source>
        <strain evidence="8">DSM 45627</strain>
    </source>
</reference>
<dbReference type="PANTHER" id="PTHR23427">
    <property type="entry name" value="SURFEIT LOCUS PROTEIN"/>
    <property type="match status" value="1"/>
</dbReference>
<dbReference type="PROSITE" id="PS50895">
    <property type="entry name" value="SURF1"/>
    <property type="match status" value="1"/>
</dbReference>
<evidence type="ECO:0000256" key="2">
    <source>
        <dbReference type="ARBA" id="ARBA00007165"/>
    </source>
</evidence>
<proteinExistence type="inferred from homology"/>
<accession>A0A1M5KSG8</accession>
<evidence type="ECO:0000256" key="4">
    <source>
        <dbReference type="ARBA" id="ARBA00022989"/>
    </source>
</evidence>
<dbReference type="PANTHER" id="PTHR23427:SF2">
    <property type="entry name" value="SURFEIT LOCUS PROTEIN 1"/>
    <property type="match status" value="1"/>
</dbReference>
<dbReference type="EMBL" id="FQVU01000003">
    <property type="protein sequence ID" value="SHG55685.1"/>
    <property type="molecule type" value="Genomic_DNA"/>
</dbReference>
<keyword evidence="3 6" id="KW-0812">Transmembrane</keyword>
<feature type="transmembrane region" description="Helical" evidence="6">
    <location>
        <begin position="235"/>
        <end position="254"/>
    </location>
</feature>
<evidence type="ECO:0000256" key="5">
    <source>
        <dbReference type="ARBA" id="ARBA00023136"/>
    </source>
</evidence>
<organism evidence="7 8">
    <name type="scientific">Jatrophihabitans endophyticus</name>
    <dbReference type="NCBI Taxonomy" id="1206085"/>
    <lineage>
        <taxon>Bacteria</taxon>
        <taxon>Bacillati</taxon>
        <taxon>Actinomycetota</taxon>
        <taxon>Actinomycetes</taxon>
        <taxon>Jatrophihabitantales</taxon>
        <taxon>Jatrophihabitantaceae</taxon>
        <taxon>Jatrophihabitans</taxon>
    </lineage>
</organism>
<dbReference type="CDD" id="cd06662">
    <property type="entry name" value="SURF1"/>
    <property type="match status" value="1"/>
</dbReference>